<feature type="compositionally biased region" description="Polar residues" evidence="1">
    <location>
        <begin position="7"/>
        <end position="16"/>
    </location>
</feature>
<evidence type="ECO:0000313" key="4">
    <source>
        <dbReference type="Proteomes" id="UP001213972"/>
    </source>
</evidence>
<keyword evidence="2" id="KW-1133">Transmembrane helix</keyword>
<feature type="transmembrane region" description="Helical" evidence="2">
    <location>
        <begin position="57"/>
        <end position="77"/>
    </location>
</feature>
<gene>
    <name evidence="3" type="ORF">P0Y48_04510</name>
</gene>
<protein>
    <submittedName>
        <fullName evidence="3">Uncharacterized protein</fullName>
    </submittedName>
</protein>
<feature type="region of interest" description="Disordered" evidence="1">
    <location>
        <begin position="81"/>
        <end position="122"/>
    </location>
</feature>
<organism evidence="3 4">
    <name type="scientific">Candidatus Microbacterium phytovorans</name>
    <dbReference type="NCBI Taxonomy" id="3121374"/>
    <lineage>
        <taxon>Bacteria</taxon>
        <taxon>Bacillati</taxon>
        <taxon>Actinomycetota</taxon>
        <taxon>Actinomycetes</taxon>
        <taxon>Micrococcales</taxon>
        <taxon>Microbacteriaceae</taxon>
        <taxon>Microbacterium</taxon>
    </lineage>
</organism>
<evidence type="ECO:0000256" key="1">
    <source>
        <dbReference type="SAM" id="MobiDB-lite"/>
    </source>
</evidence>
<dbReference type="Proteomes" id="UP001213972">
    <property type="component" value="Chromosome"/>
</dbReference>
<evidence type="ECO:0000256" key="2">
    <source>
        <dbReference type="SAM" id="Phobius"/>
    </source>
</evidence>
<accession>A0AAJ5W1P3</accession>
<evidence type="ECO:0000313" key="3">
    <source>
        <dbReference type="EMBL" id="WEK14471.1"/>
    </source>
</evidence>
<reference evidence="3" key="1">
    <citation type="submission" date="2023-03" db="EMBL/GenBank/DDBJ databases">
        <title>Andean soil-derived lignocellulolytic bacterial consortium as a source of novel taxa and putative plastic-active enzymes.</title>
        <authorList>
            <person name="Diaz-Garcia L."/>
            <person name="Chuvochina M."/>
            <person name="Feuerriegel G."/>
            <person name="Bunk B."/>
            <person name="Sproer C."/>
            <person name="Streit W.R."/>
            <person name="Rodriguez L.M."/>
            <person name="Overmann J."/>
            <person name="Jimenez D.J."/>
        </authorList>
    </citation>
    <scope>NUCLEOTIDE SEQUENCE</scope>
    <source>
        <strain evidence="3">MAG 4610</strain>
    </source>
</reference>
<name>A0AAJ5W1P3_9MICO</name>
<sequence>MTKLATMLQNADTANTPKDAPLDEAAEAQLQAILTAERLTVRSTTSASRERKRFGPVLAWIAVPALAVGVIAAVSFGQEPARQADPTTAPGHHTESPGQGDRGAHTDEPTTEAPTSDTPPDVTFEASWAFDVADVNEIRAHADAIVDADVVSISRRAVFVFPGNPMPYTEVQLRVHDILKGSAFGTRTLVTVLYPGGTVTLQQVLDAYPRESTEKRGLTKLSEEELDRQTETYGYDDTTLVSGERYVLALGVNEDTYTVGPAGFGVFHVDGDVLTNAITGSRYTYADFQEE</sequence>
<feature type="region of interest" description="Disordered" evidence="1">
    <location>
        <begin position="1"/>
        <end position="20"/>
    </location>
</feature>
<keyword evidence="2" id="KW-0472">Membrane</keyword>
<proteinExistence type="predicted"/>
<dbReference type="AlphaFoldDB" id="A0AAJ5W1P3"/>
<dbReference type="EMBL" id="CP119321">
    <property type="protein sequence ID" value="WEK14471.1"/>
    <property type="molecule type" value="Genomic_DNA"/>
</dbReference>
<keyword evidence="2" id="KW-0812">Transmembrane</keyword>